<evidence type="ECO:0000313" key="2">
    <source>
        <dbReference type="EMBL" id="MDR5897199.1"/>
    </source>
</evidence>
<dbReference type="RefSeq" id="WP_251595371.1">
    <property type="nucleotide sequence ID" value="NZ_JAMLJI010000005.1"/>
</dbReference>
<comment type="caution">
    <text evidence="2">The sequence shown here is derived from an EMBL/GenBank/DDBJ whole genome shotgun (WGS) entry which is preliminary data.</text>
</comment>
<dbReference type="Proteomes" id="UP001269375">
    <property type="component" value="Unassembled WGS sequence"/>
</dbReference>
<evidence type="ECO:0000313" key="3">
    <source>
        <dbReference type="Proteomes" id="UP001269375"/>
    </source>
</evidence>
<dbReference type="SMART" id="SM00052">
    <property type="entry name" value="EAL"/>
    <property type="match status" value="1"/>
</dbReference>
<dbReference type="Gene3D" id="3.20.20.450">
    <property type="entry name" value="EAL domain"/>
    <property type="match status" value="1"/>
</dbReference>
<reference evidence="2 3" key="1">
    <citation type="submission" date="2023-04" db="EMBL/GenBank/DDBJ databases">
        <title>A long-awaited taxogenomic arrangement of the family Halomonadaceae.</title>
        <authorList>
            <person name="De La Haba R."/>
            <person name="Chuvochina M."/>
            <person name="Wittouck S."/>
            <person name="Arahal D.R."/>
            <person name="Sanchez-Porro C."/>
            <person name="Hugenholtz P."/>
            <person name="Ventosa A."/>
        </authorList>
    </citation>
    <scope>NUCLEOTIDE SEQUENCE [LARGE SCALE GENOMIC DNA]</scope>
    <source>
        <strain evidence="2 3">DSM 22428</strain>
    </source>
</reference>
<dbReference type="PANTHER" id="PTHR33121">
    <property type="entry name" value="CYCLIC DI-GMP PHOSPHODIESTERASE PDEF"/>
    <property type="match status" value="1"/>
</dbReference>
<dbReference type="PROSITE" id="PS50883">
    <property type="entry name" value="EAL"/>
    <property type="match status" value="1"/>
</dbReference>
<evidence type="ECO:0000259" key="1">
    <source>
        <dbReference type="PROSITE" id="PS50883"/>
    </source>
</evidence>
<accession>A0ABU1GYS5</accession>
<name>A0ABU1GYS5_9GAMM</name>
<dbReference type="EMBL" id="JARWAO010000009">
    <property type="protein sequence ID" value="MDR5897199.1"/>
    <property type="molecule type" value="Genomic_DNA"/>
</dbReference>
<dbReference type="InterPro" id="IPR050706">
    <property type="entry name" value="Cyclic-di-GMP_PDE-like"/>
</dbReference>
<gene>
    <name evidence="2" type="ORF">QC825_14085</name>
</gene>
<sequence>MAFQPIVDLSKRDIHAYEALVRGVNGEGAHSILSRVQSDDVYRFDQACRTQSLKQISALESHHPVSINFMPNAVYDPETCLRSTIAIAKKLHWPLENIIFEITETELIPRFDHLADIVNTYRSLGLKVALDDFGSGSSNLETLVHVTPDYLKLDRALVDGIGSDRRKQKIANAMLVMLDGEATKIVAEGVETAGDAQWLFDHGITLQQGYFFARPQLDTLPPVNWPSWSVR</sequence>
<dbReference type="CDD" id="cd01948">
    <property type="entry name" value="EAL"/>
    <property type="match status" value="1"/>
</dbReference>
<dbReference type="InterPro" id="IPR035919">
    <property type="entry name" value="EAL_sf"/>
</dbReference>
<protein>
    <submittedName>
        <fullName evidence="2">EAL domain-containing protein</fullName>
    </submittedName>
</protein>
<dbReference type="PANTHER" id="PTHR33121:SF15">
    <property type="entry name" value="BLUE LIGHT- AND TEMPERATURE-REGULATED ANTIREPRESSOR BLUF"/>
    <property type="match status" value="1"/>
</dbReference>
<proteinExistence type="predicted"/>
<dbReference type="InterPro" id="IPR001633">
    <property type="entry name" value="EAL_dom"/>
</dbReference>
<feature type="domain" description="EAL" evidence="1">
    <location>
        <begin position="1"/>
        <end position="229"/>
    </location>
</feature>
<organism evidence="2 3">
    <name type="scientific">Larsenimonas suaedae</name>
    <dbReference type="NCBI Taxonomy" id="1851019"/>
    <lineage>
        <taxon>Bacteria</taxon>
        <taxon>Pseudomonadati</taxon>
        <taxon>Pseudomonadota</taxon>
        <taxon>Gammaproteobacteria</taxon>
        <taxon>Oceanospirillales</taxon>
        <taxon>Halomonadaceae</taxon>
        <taxon>Larsenimonas</taxon>
    </lineage>
</organism>
<keyword evidence="3" id="KW-1185">Reference proteome</keyword>
<dbReference type="SUPFAM" id="SSF141868">
    <property type="entry name" value="EAL domain-like"/>
    <property type="match status" value="1"/>
</dbReference>
<dbReference type="Pfam" id="PF00563">
    <property type="entry name" value="EAL"/>
    <property type="match status" value="1"/>
</dbReference>